<sequence length="48" mass="5566">MSYMPSLIKTRNATQIRKINGGYDTGFSAQLDREATDLDEKIRWLDMD</sequence>
<proteinExistence type="predicted"/>
<reference evidence="1" key="1">
    <citation type="submission" date="2020-11" db="EMBL/GenBank/DDBJ databases">
        <title>Gallibacterium anatis 1637, full genome, WGS.</title>
        <authorList>
            <person name="Laishevtcev A.I."/>
            <person name="Yakimova E.A."/>
            <person name="Petkovich D."/>
            <person name="Stepanova T.V."/>
            <person name="Kalendr R.S."/>
            <person name="Rubalsky E.O."/>
            <person name="Zulkarneev E.R."/>
            <person name="Aleshkin A.V."/>
        </authorList>
    </citation>
    <scope>NUCLEOTIDE SEQUENCE</scope>
    <source>
        <strain evidence="1">1637</strain>
    </source>
</reference>
<name>A0A930UVP6_9PAST</name>
<protein>
    <submittedName>
        <fullName evidence="1">Uncharacterized protein</fullName>
    </submittedName>
</protein>
<evidence type="ECO:0000313" key="1">
    <source>
        <dbReference type="EMBL" id="MBF4102270.1"/>
    </source>
</evidence>
<gene>
    <name evidence="1" type="ORF">INT80_02285</name>
</gene>
<organism evidence="1">
    <name type="scientific">Gallibacterium anatis</name>
    <dbReference type="NCBI Taxonomy" id="750"/>
    <lineage>
        <taxon>Bacteria</taxon>
        <taxon>Pseudomonadati</taxon>
        <taxon>Pseudomonadota</taxon>
        <taxon>Gammaproteobacteria</taxon>
        <taxon>Pasteurellales</taxon>
        <taxon>Pasteurellaceae</taxon>
        <taxon>Gallibacterium</taxon>
    </lineage>
</organism>
<accession>A0A930UVP6</accession>
<comment type="caution">
    <text evidence="1">The sequence shown here is derived from an EMBL/GenBank/DDBJ whole genome shotgun (WGS) entry which is preliminary data.</text>
</comment>
<dbReference type="EMBL" id="JADION010000004">
    <property type="protein sequence ID" value="MBF4102270.1"/>
    <property type="molecule type" value="Genomic_DNA"/>
</dbReference>
<dbReference type="AlphaFoldDB" id="A0A930UVP6"/>